<dbReference type="SUPFAM" id="SSF47413">
    <property type="entry name" value="lambda repressor-like DNA-binding domains"/>
    <property type="match status" value="1"/>
</dbReference>
<evidence type="ECO:0000259" key="1">
    <source>
        <dbReference type="PROSITE" id="PS50943"/>
    </source>
</evidence>
<evidence type="ECO:0000313" key="2">
    <source>
        <dbReference type="EMBL" id="MBM3116418.1"/>
    </source>
</evidence>
<dbReference type="PROSITE" id="PS50943">
    <property type="entry name" value="HTH_CROC1"/>
    <property type="match status" value="1"/>
</dbReference>
<sequence length="108" mass="12275">MTSNISIIGKRLKEARVHAGLSQERLGILAGIDEFSASARMNQYERGKHEPGMEIMKRIAEKLHRPISYFYEVDDDLAHLIEIYGGLDQQRKEKLLAIAVELHGNQSE</sequence>
<proteinExistence type="predicted"/>
<dbReference type="Proteomes" id="UP000809431">
    <property type="component" value="Unassembled WGS sequence"/>
</dbReference>
<dbReference type="EMBL" id="JAESND010000005">
    <property type="protein sequence ID" value="MBM3116418.1"/>
    <property type="molecule type" value="Genomic_DNA"/>
</dbReference>
<evidence type="ECO:0000313" key="3">
    <source>
        <dbReference type="Proteomes" id="UP000809431"/>
    </source>
</evidence>
<dbReference type="InterPro" id="IPR010982">
    <property type="entry name" value="Lambda_DNA-bd_dom_sf"/>
</dbReference>
<dbReference type="Gene3D" id="1.10.260.40">
    <property type="entry name" value="lambda repressor-like DNA-binding domains"/>
    <property type="match status" value="1"/>
</dbReference>
<dbReference type="RefSeq" id="WP_203538667.1">
    <property type="nucleotide sequence ID" value="NZ_JAESND010000005.1"/>
</dbReference>
<name>A0ABS2BLD3_9NEIS</name>
<dbReference type="InterPro" id="IPR001387">
    <property type="entry name" value="Cro/C1-type_HTH"/>
</dbReference>
<dbReference type="CDD" id="cd00093">
    <property type="entry name" value="HTH_XRE"/>
    <property type="match status" value="1"/>
</dbReference>
<comment type="caution">
    <text evidence="2">The sequence shown here is derived from an EMBL/GenBank/DDBJ whole genome shotgun (WGS) entry which is preliminary data.</text>
</comment>
<dbReference type="Pfam" id="PF12844">
    <property type="entry name" value="HTH_19"/>
    <property type="match status" value="1"/>
</dbReference>
<keyword evidence="3" id="KW-1185">Reference proteome</keyword>
<organism evidence="2 3">
    <name type="scientific">Jeongeupia naejangsanensis</name>
    <dbReference type="NCBI Taxonomy" id="613195"/>
    <lineage>
        <taxon>Bacteria</taxon>
        <taxon>Pseudomonadati</taxon>
        <taxon>Pseudomonadota</taxon>
        <taxon>Betaproteobacteria</taxon>
        <taxon>Neisseriales</taxon>
        <taxon>Chitinibacteraceae</taxon>
        <taxon>Jeongeupia</taxon>
    </lineage>
</organism>
<dbReference type="SMART" id="SM00530">
    <property type="entry name" value="HTH_XRE"/>
    <property type="match status" value="1"/>
</dbReference>
<gene>
    <name evidence="2" type="ORF">JMJ54_11290</name>
</gene>
<feature type="domain" description="HTH cro/C1-type" evidence="1">
    <location>
        <begin position="12"/>
        <end position="70"/>
    </location>
</feature>
<accession>A0ABS2BLD3</accession>
<protein>
    <submittedName>
        <fullName evidence="2">Helix-turn-helix transcriptional regulator</fullName>
    </submittedName>
</protein>
<reference evidence="2 3" key="1">
    <citation type="submission" date="2021-01" db="EMBL/GenBank/DDBJ databases">
        <title>Draft Genome Sequence and Polyhydroxyalkanoate Biosynthetic Potential of Jeongeupia naejangsanensis Type Strain DSM 24253.</title>
        <authorList>
            <person name="Turrini P."/>
            <person name="Artuso I."/>
            <person name="Lugli G.A."/>
            <person name="Frangipani E."/>
            <person name="Ventura M."/>
            <person name="Visca P."/>
        </authorList>
    </citation>
    <scope>NUCLEOTIDE SEQUENCE [LARGE SCALE GENOMIC DNA]</scope>
    <source>
        <strain evidence="2 3">DSM 24253</strain>
    </source>
</reference>